<reference evidence="1 2" key="1">
    <citation type="submission" date="2015-09" db="EMBL/GenBank/DDBJ databases">
        <title>Genome sequence of Oxobacter pfennigii DSM 3222.</title>
        <authorList>
            <person name="Poehlein A."/>
            <person name="Bengelsdorf F.R."/>
            <person name="Schiel-Bengelsdorf B."/>
            <person name="Duerre P."/>
            <person name="Daniel R."/>
        </authorList>
    </citation>
    <scope>NUCLEOTIDE SEQUENCE [LARGE SCALE GENOMIC DNA]</scope>
    <source>
        <strain evidence="1 2">DSM 3222</strain>
    </source>
</reference>
<gene>
    <name evidence="1" type="ORF">OXPF_15360</name>
</gene>
<proteinExistence type="predicted"/>
<organism evidence="1 2">
    <name type="scientific">Oxobacter pfennigii</name>
    <dbReference type="NCBI Taxonomy" id="36849"/>
    <lineage>
        <taxon>Bacteria</taxon>
        <taxon>Bacillati</taxon>
        <taxon>Bacillota</taxon>
        <taxon>Clostridia</taxon>
        <taxon>Eubacteriales</taxon>
        <taxon>Clostridiaceae</taxon>
        <taxon>Oxobacter</taxon>
    </lineage>
</organism>
<comment type="caution">
    <text evidence="1">The sequence shown here is derived from an EMBL/GenBank/DDBJ whole genome shotgun (WGS) entry which is preliminary data.</text>
</comment>
<keyword evidence="2" id="KW-1185">Reference proteome</keyword>
<dbReference type="OrthoDB" id="1795759at2"/>
<dbReference type="InterPro" id="IPR010697">
    <property type="entry name" value="YspA"/>
</dbReference>
<dbReference type="PANTHER" id="PTHR38440:SF1">
    <property type="entry name" value="UPF0398 PROTEIN SPR0331"/>
    <property type="match status" value="1"/>
</dbReference>
<dbReference type="STRING" id="36849.OXPF_15360"/>
<name>A0A0P8W8Q9_9CLOT</name>
<evidence type="ECO:0000313" key="2">
    <source>
        <dbReference type="Proteomes" id="UP000050326"/>
    </source>
</evidence>
<protein>
    <submittedName>
        <fullName evidence="1">Uncharacterized protein</fullName>
    </submittedName>
</protein>
<accession>A0A0P8W8Q9</accession>
<dbReference type="SUPFAM" id="SSF102405">
    <property type="entry name" value="MCP/YpsA-like"/>
    <property type="match status" value="1"/>
</dbReference>
<dbReference type="Gene3D" id="3.40.50.450">
    <property type="match status" value="1"/>
</dbReference>
<dbReference type="Pfam" id="PF06908">
    <property type="entry name" value="YpsA"/>
    <property type="match status" value="1"/>
</dbReference>
<dbReference type="RefSeq" id="WP_054874600.1">
    <property type="nucleotide sequence ID" value="NZ_LKET01000028.1"/>
</dbReference>
<dbReference type="Proteomes" id="UP000050326">
    <property type="component" value="Unassembled WGS sequence"/>
</dbReference>
<sequence>MKSCCITGPREIPTEKIEYVRQALHREIEQAVADGFTVFLSDMDKGTNLEFAMIVAEKKKEIPELFLEAVYPHAGRMKAKNKQVRELMSQCSGFKLISQDYNRDCQFAANRYLLESAQRVIAFSDENIKSNTAQILRMAAAKELEVHMISLSEPEESVPSH</sequence>
<dbReference type="AlphaFoldDB" id="A0A0P8W8Q9"/>
<evidence type="ECO:0000313" key="1">
    <source>
        <dbReference type="EMBL" id="KPU45058.1"/>
    </source>
</evidence>
<dbReference type="PANTHER" id="PTHR38440">
    <property type="entry name" value="UPF0398 PROTEIN YPSA"/>
    <property type="match status" value="1"/>
</dbReference>
<dbReference type="EMBL" id="LKET01000028">
    <property type="protein sequence ID" value="KPU45058.1"/>
    <property type="molecule type" value="Genomic_DNA"/>
</dbReference>